<reference evidence="8 9" key="1">
    <citation type="submission" date="2020-02" db="EMBL/GenBank/DDBJ databases">
        <title>Shewanella WXL01 sp. nov., a marine bacterium isolated from green algae in Luhuitou Fringing Reef (Northern South China Sea).</title>
        <authorList>
            <person name="Wang X."/>
        </authorList>
    </citation>
    <scope>NUCLEOTIDE SEQUENCE [LARGE SCALE GENOMIC DNA]</scope>
    <source>
        <strain evidence="8 9">MCCC 1A01895</strain>
    </source>
</reference>
<evidence type="ECO:0000256" key="1">
    <source>
        <dbReference type="ARBA" id="ARBA00004651"/>
    </source>
</evidence>
<dbReference type="PANTHER" id="PTHR30294:SF46">
    <property type="entry name" value="ABC TRANSPORTER PERMEASE"/>
    <property type="match status" value="1"/>
</dbReference>
<evidence type="ECO:0000256" key="3">
    <source>
        <dbReference type="ARBA" id="ARBA00022692"/>
    </source>
</evidence>
<evidence type="ECO:0000256" key="5">
    <source>
        <dbReference type="ARBA" id="ARBA00023136"/>
    </source>
</evidence>
<feature type="transmembrane region" description="Helical" evidence="6">
    <location>
        <begin position="294"/>
        <end position="313"/>
    </location>
</feature>
<dbReference type="Pfam" id="PF12698">
    <property type="entry name" value="ABC2_membrane_3"/>
    <property type="match status" value="1"/>
</dbReference>
<dbReference type="InterPro" id="IPR013525">
    <property type="entry name" value="ABC2_TM"/>
</dbReference>
<feature type="transmembrane region" description="Helical" evidence="6">
    <location>
        <begin position="185"/>
        <end position="209"/>
    </location>
</feature>
<dbReference type="EMBL" id="JAAIKR010000012">
    <property type="protein sequence ID" value="MBR9728763.1"/>
    <property type="molecule type" value="Genomic_DNA"/>
</dbReference>
<feature type="transmembrane region" description="Helical" evidence="6">
    <location>
        <begin position="264"/>
        <end position="285"/>
    </location>
</feature>
<proteinExistence type="predicted"/>
<feature type="transmembrane region" description="Helical" evidence="6">
    <location>
        <begin position="347"/>
        <end position="370"/>
    </location>
</feature>
<dbReference type="RefSeq" id="WP_153665039.1">
    <property type="nucleotide sequence ID" value="NZ_JAAIKR010000012.1"/>
</dbReference>
<evidence type="ECO:0000259" key="7">
    <source>
        <dbReference type="Pfam" id="PF12698"/>
    </source>
</evidence>
<organism evidence="8 9">
    <name type="scientific">Shewanella intestini</name>
    <dbReference type="NCBI Taxonomy" id="2017544"/>
    <lineage>
        <taxon>Bacteria</taxon>
        <taxon>Pseudomonadati</taxon>
        <taxon>Pseudomonadota</taxon>
        <taxon>Gammaproteobacteria</taxon>
        <taxon>Alteromonadales</taxon>
        <taxon>Shewanellaceae</taxon>
        <taxon>Shewanella</taxon>
    </lineage>
</organism>
<dbReference type="Proteomes" id="UP000811844">
    <property type="component" value="Unassembled WGS sequence"/>
</dbReference>
<name>A0ABS5I4K7_9GAMM</name>
<sequence>MRFLTFLRHELFAILSDKAIVITMFGGVAFYAFLYPLPYLHNVPSEQPIVVVDHDHSSFSRLLIRHANASPKLDVVGLVQSDHEAQQWIEQGKAKGLVIIPQGFRRDLMLGKGVTLAIAGDANYFLVYSAIAQGMVNVGLDGAKHIQFAGMLARGEDAHKAQLSLHALTLNSVPSFNTTLGYMSYILPAVLLLVLHQTLLIGSGILGAGQWRKHGYWRRVSPLMLVSGRITMFSLIYILFSSFYFGFCHFYYQLTVAGQMLDIALVVLPFILASAAFGVAMSCLFTRRDMPTQVILLISMPILFSSGLVWPLALIPEPIMWLTQVIPAVPAMMAMTKLNQLGADWSLVLPIWLQLWGLFVTFSVVAYFGVKARLSATVTAKGGDASL</sequence>
<feature type="transmembrane region" description="Helical" evidence="6">
    <location>
        <begin position="12"/>
        <end position="34"/>
    </location>
</feature>
<evidence type="ECO:0000256" key="4">
    <source>
        <dbReference type="ARBA" id="ARBA00022989"/>
    </source>
</evidence>
<keyword evidence="4 6" id="KW-1133">Transmembrane helix</keyword>
<gene>
    <name evidence="8" type="ORF">G3R48_12325</name>
</gene>
<keyword evidence="3 6" id="KW-0812">Transmembrane</keyword>
<keyword evidence="2" id="KW-1003">Cell membrane</keyword>
<keyword evidence="5 6" id="KW-0472">Membrane</keyword>
<dbReference type="InterPro" id="IPR051449">
    <property type="entry name" value="ABC-2_transporter_component"/>
</dbReference>
<protein>
    <submittedName>
        <fullName evidence="8">ABC transporter permease</fullName>
    </submittedName>
</protein>
<evidence type="ECO:0000256" key="2">
    <source>
        <dbReference type="ARBA" id="ARBA00022475"/>
    </source>
</evidence>
<evidence type="ECO:0000313" key="9">
    <source>
        <dbReference type="Proteomes" id="UP000811844"/>
    </source>
</evidence>
<dbReference type="PANTHER" id="PTHR30294">
    <property type="entry name" value="MEMBRANE COMPONENT OF ABC TRANSPORTER YHHJ-RELATED"/>
    <property type="match status" value="1"/>
</dbReference>
<dbReference type="Gene3D" id="3.40.1710.10">
    <property type="entry name" value="abc type-2 transporter like domain"/>
    <property type="match status" value="1"/>
</dbReference>
<accession>A0ABS5I4K7</accession>
<comment type="caution">
    <text evidence="8">The sequence shown here is derived from an EMBL/GenBank/DDBJ whole genome shotgun (WGS) entry which is preliminary data.</text>
</comment>
<evidence type="ECO:0000313" key="8">
    <source>
        <dbReference type="EMBL" id="MBR9728763.1"/>
    </source>
</evidence>
<feature type="transmembrane region" description="Helical" evidence="6">
    <location>
        <begin position="230"/>
        <end position="252"/>
    </location>
</feature>
<feature type="domain" description="ABC-2 type transporter transmembrane" evidence="7">
    <location>
        <begin position="19"/>
        <end position="367"/>
    </location>
</feature>
<comment type="subcellular location">
    <subcellularLocation>
        <location evidence="1">Cell membrane</location>
        <topology evidence="1">Multi-pass membrane protein</topology>
    </subcellularLocation>
</comment>
<evidence type="ECO:0000256" key="6">
    <source>
        <dbReference type="SAM" id="Phobius"/>
    </source>
</evidence>
<keyword evidence="9" id="KW-1185">Reference proteome</keyword>